<dbReference type="EMBL" id="JH793355">
    <property type="protein sequence ID" value="ELQ40684.1"/>
    <property type="molecule type" value="Genomic_DNA"/>
</dbReference>
<dbReference type="Proteomes" id="UP000011086">
    <property type="component" value="Unassembled WGS sequence"/>
</dbReference>
<accession>A0AA97PN51</accession>
<organism evidence="2">
    <name type="scientific">Pyricularia oryzae (strain Y34)</name>
    <name type="common">Rice blast fungus</name>
    <name type="synonym">Magnaporthe oryzae</name>
    <dbReference type="NCBI Taxonomy" id="1143189"/>
    <lineage>
        <taxon>Eukaryota</taxon>
        <taxon>Fungi</taxon>
        <taxon>Dikarya</taxon>
        <taxon>Ascomycota</taxon>
        <taxon>Pezizomycotina</taxon>
        <taxon>Sordariomycetes</taxon>
        <taxon>Sordariomycetidae</taxon>
        <taxon>Magnaporthales</taxon>
        <taxon>Pyriculariaceae</taxon>
        <taxon>Pyricularia</taxon>
    </lineage>
</organism>
<dbReference type="AlphaFoldDB" id="A0AA97PN51"/>
<name>A0AA97PN51_PYRO3</name>
<feature type="region of interest" description="Disordered" evidence="1">
    <location>
        <begin position="44"/>
        <end position="64"/>
    </location>
</feature>
<evidence type="ECO:0000256" key="1">
    <source>
        <dbReference type="SAM" id="MobiDB-lite"/>
    </source>
</evidence>
<reference evidence="2" key="1">
    <citation type="journal article" date="2012" name="PLoS Genet.">
        <title>Comparative analysis of the genomes of two field isolates of the rice blast fungus Magnaporthe oryzae.</title>
        <authorList>
            <person name="Xue M."/>
            <person name="Yang J."/>
            <person name="Li Z."/>
            <person name="Hu S."/>
            <person name="Yao N."/>
            <person name="Dean R.A."/>
            <person name="Zhao W."/>
            <person name="Shen M."/>
            <person name="Zhang H."/>
            <person name="Li C."/>
            <person name="Liu L."/>
            <person name="Cao L."/>
            <person name="Xu X."/>
            <person name="Xing Y."/>
            <person name="Hsiang T."/>
            <person name="Zhang Z."/>
            <person name="Xu J.R."/>
            <person name="Peng Y.L."/>
        </authorList>
    </citation>
    <scope>NUCLEOTIDE SEQUENCE</scope>
    <source>
        <strain evidence="2">Y34</strain>
    </source>
</reference>
<evidence type="ECO:0000313" key="2">
    <source>
        <dbReference type="EMBL" id="ELQ40684.1"/>
    </source>
</evidence>
<sequence>MFTMIVTGTKSSVSGMRNCVVTCCYDQDWYRHDWARMREVSGTQARINQEARTKDRKREHEVTW</sequence>
<protein>
    <submittedName>
        <fullName evidence="2">Uncharacterized protein</fullName>
    </submittedName>
</protein>
<gene>
    <name evidence="2" type="ORF">OOU_Y34scaffold00393g6</name>
</gene>
<proteinExistence type="predicted"/>
<feature type="compositionally biased region" description="Basic and acidic residues" evidence="1">
    <location>
        <begin position="49"/>
        <end position="64"/>
    </location>
</feature>